<accession>A0A239GUU1</accession>
<dbReference type="EMBL" id="FZPA01000004">
    <property type="protein sequence ID" value="SNS72986.1"/>
    <property type="molecule type" value="Genomic_DNA"/>
</dbReference>
<gene>
    <name evidence="2" type="ORF">SAMN06295955_104117</name>
</gene>
<keyword evidence="1" id="KW-0472">Membrane</keyword>
<protein>
    <submittedName>
        <fullName evidence="2">Uncharacterized protein</fullName>
    </submittedName>
</protein>
<organism evidence="2 3">
    <name type="scientific">Sphingopyxis indica</name>
    <dbReference type="NCBI Taxonomy" id="436663"/>
    <lineage>
        <taxon>Bacteria</taxon>
        <taxon>Pseudomonadati</taxon>
        <taxon>Pseudomonadota</taxon>
        <taxon>Alphaproteobacteria</taxon>
        <taxon>Sphingomonadales</taxon>
        <taxon>Sphingomonadaceae</taxon>
        <taxon>Sphingopyxis</taxon>
    </lineage>
</organism>
<sequence>MKCRSSPIGRFRHCMKIGDEGRKWSGKTKGTFQSRCCERRTLDKYRRCGSPPPPYDVPPAIYRINTSHLRTQAHSAFERHGREGRMRVFRLGLSLAAVIAMSGILQAATRVRTFHPERIEMSESRRRDLVLGDLISVLTGPTSPTTIATEPYASSEAGLCQRDVIELKYASKRSDRADAPFQPIGIRAVSVQYHYLGHENEKSQSRLQKACEQLSDKKSYWAYGDSEHYSAGALATLKFTEDDVRNGQRYTIDCADLSSDAIQTTCENTFLSAATQITAIWRCPDQKDGCHEFTSRPYRFTIIRTYPPSLGGWPLTAIKMGYEPIVVT</sequence>
<feature type="transmembrane region" description="Helical" evidence="1">
    <location>
        <begin position="88"/>
        <end position="108"/>
    </location>
</feature>
<name>A0A239GUU1_9SPHN</name>
<dbReference type="AlphaFoldDB" id="A0A239GUU1"/>
<keyword evidence="3" id="KW-1185">Reference proteome</keyword>
<evidence type="ECO:0000256" key="1">
    <source>
        <dbReference type="SAM" id="Phobius"/>
    </source>
</evidence>
<proteinExistence type="predicted"/>
<evidence type="ECO:0000313" key="2">
    <source>
        <dbReference type="EMBL" id="SNS72986.1"/>
    </source>
</evidence>
<keyword evidence="1" id="KW-1133">Transmembrane helix</keyword>
<reference evidence="2 3" key="1">
    <citation type="submission" date="2017-06" db="EMBL/GenBank/DDBJ databases">
        <authorList>
            <person name="Kim H.J."/>
            <person name="Triplett B.A."/>
        </authorList>
    </citation>
    <scope>NUCLEOTIDE SEQUENCE [LARGE SCALE GENOMIC DNA]</scope>
    <source>
        <strain evidence="2 3">DS15</strain>
    </source>
</reference>
<evidence type="ECO:0000313" key="3">
    <source>
        <dbReference type="Proteomes" id="UP000198339"/>
    </source>
</evidence>
<keyword evidence="1" id="KW-0812">Transmembrane</keyword>
<dbReference type="Proteomes" id="UP000198339">
    <property type="component" value="Unassembled WGS sequence"/>
</dbReference>